<evidence type="ECO:0000256" key="1">
    <source>
        <dbReference type="SAM" id="MobiDB-lite"/>
    </source>
</evidence>
<feature type="region of interest" description="Disordered" evidence="1">
    <location>
        <begin position="284"/>
        <end position="309"/>
    </location>
</feature>
<evidence type="ECO:0000313" key="3">
    <source>
        <dbReference type="Proteomes" id="UP000821866"/>
    </source>
</evidence>
<reference evidence="2" key="1">
    <citation type="journal article" date="2020" name="Cell">
        <title>Large-Scale Comparative Analyses of Tick Genomes Elucidate Their Genetic Diversity and Vector Capacities.</title>
        <authorList>
            <consortium name="Tick Genome and Microbiome Consortium (TIGMIC)"/>
            <person name="Jia N."/>
            <person name="Wang J."/>
            <person name="Shi W."/>
            <person name="Du L."/>
            <person name="Sun Y."/>
            <person name="Zhan W."/>
            <person name="Jiang J.F."/>
            <person name="Wang Q."/>
            <person name="Zhang B."/>
            <person name="Ji P."/>
            <person name="Bell-Sakyi L."/>
            <person name="Cui X.M."/>
            <person name="Yuan T.T."/>
            <person name="Jiang B.G."/>
            <person name="Yang W.F."/>
            <person name="Lam T.T."/>
            <person name="Chang Q.C."/>
            <person name="Ding S.J."/>
            <person name="Wang X.J."/>
            <person name="Zhu J.G."/>
            <person name="Ruan X.D."/>
            <person name="Zhao L."/>
            <person name="Wei J.T."/>
            <person name="Ye R.Z."/>
            <person name="Que T.C."/>
            <person name="Du C.H."/>
            <person name="Zhou Y.H."/>
            <person name="Cheng J.X."/>
            <person name="Dai P.F."/>
            <person name="Guo W.B."/>
            <person name="Han X.H."/>
            <person name="Huang E.J."/>
            <person name="Li L.F."/>
            <person name="Wei W."/>
            <person name="Gao Y.C."/>
            <person name="Liu J.Z."/>
            <person name="Shao H.Z."/>
            <person name="Wang X."/>
            <person name="Wang C.C."/>
            <person name="Yang T.C."/>
            <person name="Huo Q.B."/>
            <person name="Li W."/>
            <person name="Chen H.Y."/>
            <person name="Chen S.E."/>
            <person name="Zhou L.G."/>
            <person name="Ni X.B."/>
            <person name="Tian J.H."/>
            <person name="Sheng Y."/>
            <person name="Liu T."/>
            <person name="Pan Y.S."/>
            <person name="Xia L.Y."/>
            <person name="Li J."/>
            <person name="Zhao F."/>
            <person name="Cao W.C."/>
        </authorList>
    </citation>
    <scope>NUCLEOTIDE SEQUENCE</scope>
    <source>
        <strain evidence="2">Rmic-2018</strain>
    </source>
</reference>
<dbReference type="EMBL" id="JABSTU010005371">
    <property type="protein sequence ID" value="KAH7944711.1"/>
    <property type="molecule type" value="Genomic_DNA"/>
</dbReference>
<keyword evidence="3" id="KW-1185">Reference proteome</keyword>
<accession>A0A9J6CWY7</accession>
<comment type="caution">
    <text evidence="2">The sequence shown here is derived from an EMBL/GenBank/DDBJ whole genome shotgun (WGS) entry which is preliminary data.</text>
</comment>
<dbReference type="Gene3D" id="3.80.10.10">
    <property type="entry name" value="Ribonuclease Inhibitor"/>
    <property type="match status" value="1"/>
</dbReference>
<reference evidence="2" key="2">
    <citation type="submission" date="2021-09" db="EMBL/GenBank/DDBJ databases">
        <authorList>
            <person name="Jia N."/>
            <person name="Wang J."/>
            <person name="Shi W."/>
            <person name="Du L."/>
            <person name="Sun Y."/>
            <person name="Zhan W."/>
            <person name="Jiang J."/>
            <person name="Wang Q."/>
            <person name="Zhang B."/>
            <person name="Ji P."/>
            <person name="Sakyi L.B."/>
            <person name="Cui X."/>
            <person name="Yuan T."/>
            <person name="Jiang B."/>
            <person name="Yang W."/>
            <person name="Lam T.T.-Y."/>
            <person name="Chang Q."/>
            <person name="Ding S."/>
            <person name="Wang X."/>
            <person name="Zhu J."/>
            <person name="Ruan X."/>
            <person name="Zhao L."/>
            <person name="Wei J."/>
            <person name="Que T."/>
            <person name="Du C."/>
            <person name="Cheng J."/>
            <person name="Dai P."/>
            <person name="Han X."/>
            <person name="Huang E."/>
            <person name="Gao Y."/>
            <person name="Liu J."/>
            <person name="Shao H."/>
            <person name="Ye R."/>
            <person name="Li L."/>
            <person name="Wei W."/>
            <person name="Wang X."/>
            <person name="Wang C."/>
            <person name="Huo Q."/>
            <person name="Li W."/>
            <person name="Guo W."/>
            <person name="Chen H."/>
            <person name="Chen S."/>
            <person name="Zhou L."/>
            <person name="Zhou L."/>
            <person name="Ni X."/>
            <person name="Tian J."/>
            <person name="Zhou Y."/>
            <person name="Sheng Y."/>
            <person name="Liu T."/>
            <person name="Pan Y."/>
            <person name="Xia L."/>
            <person name="Li J."/>
            <person name="Zhao F."/>
            <person name="Cao W."/>
        </authorList>
    </citation>
    <scope>NUCLEOTIDE SEQUENCE</scope>
    <source>
        <strain evidence="2">Rmic-2018</strain>
        <tissue evidence="2">Larvae</tissue>
    </source>
</reference>
<dbReference type="AlphaFoldDB" id="A0A9J6CWY7"/>
<dbReference type="InterPro" id="IPR032675">
    <property type="entry name" value="LRR_dom_sf"/>
</dbReference>
<organism evidence="2 3">
    <name type="scientific">Rhipicephalus microplus</name>
    <name type="common">Cattle tick</name>
    <name type="synonym">Boophilus microplus</name>
    <dbReference type="NCBI Taxonomy" id="6941"/>
    <lineage>
        <taxon>Eukaryota</taxon>
        <taxon>Metazoa</taxon>
        <taxon>Ecdysozoa</taxon>
        <taxon>Arthropoda</taxon>
        <taxon>Chelicerata</taxon>
        <taxon>Arachnida</taxon>
        <taxon>Acari</taxon>
        <taxon>Parasitiformes</taxon>
        <taxon>Ixodida</taxon>
        <taxon>Ixodoidea</taxon>
        <taxon>Ixodidae</taxon>
        <taxon>Rhipicephalinae</taxon>
        <taxon>Rhipicephalus</taxon>
        <taxon>Boophilus</taxon>
    </lineage>
</organism>
<dbReference type="Proteomes" id="UP000821866">
    <property type="component" value="Unassembled WGS sequence"/>
</dbReference>
<protein>
    <submittedName>
        <fullName evidence="2">Uncharacterized protein</fullName>
    </submittedName>
</protein>
<name>A0A9J6CWY7_RHIMP</name>
<dbReference type="VEuPathDB" id="VectorBase:LOC119162424"/>
<dbReference type="SUPFAM" id="SSF52047">
    <property type="entry name" value="RNI-like"/>
    <property type="match status" value="1"/>
</dbReference>
<proteinExistence type="predicted"/>
<evidence type="ECO:0000313" key="2">
    <source>
        <dbReference type="EMBL" id="KAH7944711.1"/>
    </source>
</evidence>
<sequence length="404" mass="45765">MKLCTDALAANETLQELMIPYSLWHPKNWLVFFDFLPRNTHLQPLEISHHDVTNRVRTADILEMLARVNSSPRVSFSAALSRFVQKLMHFRSFSSITLSGSERLKVRVLQRLPTLDHITFLWIDVREAGEPLFSCLANYIRSTTVLRRLILTVPNPSLTEDTAPLLCWTLLSESLSTNTSIEHFDIYSESEFQHCDHLARSIGHSSSITRLTLSLNTPGSADEFLFHLSAALDQNYTLLKMDSFGVSVGVDASHLLFRIRETMRRNCGLLERSAAYHYTGHLDREGLKESSPSERARPPVGHLGTPSGKMIHSRLRNVEGLDDFMRLTGVVKEHVICAPPVEDGGMQLQDLGNDCWRLVRRYLSFDDVRCPTVTELDWCTSSRASELKTALSQRNPSSTSKRNN</sequence>
<gene>
    <name evidence="2" type="ORF">HPB51_028573</name>
</gene>
<feature type="compositionally biased region" description="Basic and acidic residues" evidence="1">
    <location>
        <begin position="284"/>
        <end position="297"/>
    </location>
</feature>